<dbReference type="InterPro" id="IPR036791">
    <property type="entry name" value="Ribosomal_bL9_C_sf"/>
</dbReference>
<evidence type="ECO:0000256" key="7">
    <source>
        <dbReference type="HAMAP-Rule" id="MF_00503"/>
    </source>
</evidence>
<dbReference type="RefSeq" id="WP_022937230.1">
    <property type="nucleotide sequence ID" value="NZ_BAABZA010000001.1"/>
</dbReference>
<name>A0A2V2FPV5_9FIRM</name>
<evidence type="ECO:0000313" key="10">
    <source>
        <dbReference type="EMBL" id="MDY5169706.1"/>
    </source>
</evidence>
<comment type="function">
    <text evidence="7">Binds to the 23S rRNA.</text>
</comment>
<dbReference type="InterPro" id="IPR020069">
    <property type="entry name" value="Ribosomal_bL9_C"/>
</dbReference>
<keyword evidence="5 7" id="KW-0687">Ribonucleoprotein</keyword>
<dbReference type="PANTHER" id="PTHR21368">
    <property type="entry name" value="50S RIBOSOMAL PROTEIN L9"/>
    <property type="match status" value="1"/>
</dbReference>
<keyword evidence="8" id="KW-0175">Coiled coil</keyword>
<dbReference type="InterPro" id="IPR020070">
    <property type="entry name" value="Ribosomal_bL9_N"/>
</dbReference>
<reference evidence="11 12" key="1">
    <citation type="submission" date="2018-05" db="EMBL/GenBank/DDBJ databases">
        <title>Genomic Encyclopedia of Type Strains, Phase IV (KMG-IV): sequencing the most valuable type-strain genomes for metagenomic binning, comparative biology and taxonomic classification.</title>
        <authorList>
            <person name="Goeker M."/>
        </authorList>
    </citation>
    <scope>NUCLEOTIDE SEQUENCE [LARGE SCALE GENOMIC DNA]</scope>
    <source>
        <strain evidence="11 12">JC118</strain>
    </source>
</reference>
<comment type="similarity">
    <text evidence="1 7">Belongs to the bacterial ribosomal protein bL9 family.</text>
</comment>
<dbReference type="InterPro" id="IPR000244">
    <property type="entry name" value="Ribosomal_bL9"/>
</dbReference>
<evidence type="ECO:0000313" key="12">
    <source>
        <dbReference type="Proteomes" id="UP000247612"/>
    </source>
</evidence>
<dbReference type="GeneID" id="94440408"/>
<dbReference type="InterPro" id="IPR009027">
    <property type="entry name" value="Ribosomal_bL9/RNase_H1_N"/>
</dbReference>
<evidence type="ECO:0000256" key="2">
    <source>
        <dbReference type="ARBA" id="ARBA00022730"/>
    </source>
</evidence>
<dbReference type="Proteomes" id="UP000247612">
    <property type="component" value="Unassembled WGS sequence"/>
</dbReference>
<keyword evidence="12" id="KW-1185">Reference proteome</keyword>
<feature type="domain" description="Ribosomal protein L9" evidence="9">
    <location>
        <begin position="13"/>
        <end position="40"/>
    </location>
</feature>
<dbReference type="GO" id="GO:0019843">
    <property type="term" value="F:rRNA binding"/>
    <property type="evidence" value="ECO:0007669"/>
    <property type="project" value="UniProtKB-UniRule"/>
</dbReference>
<sequence length="149" mass="16596">MKVILLSDVKKVGKKGDMVEVSDGYGRNFLIRQHLAVAATERSKEILANQQHEQALEEAALEAKAKEIKTELEGLTLEFKVKTGAGGRVFGSVSTKQIVEELRKKNINLDKRKFIDTDAISSLGITYVKVDLYRNQVIGSIKVHVSEQQ</sequence>
<dbReference type="EMBL" id="QJKH01000012">
    <property type="protein sequence ID" value="PXX77095.1"/>
    <property type="molecule type" value="Genomic_DNA"/>
</dbReference>
<dbReference type="EMBL" id="JALDAW010000023">
    <property type="protein sequence ID" value="MDY5169706.1"/>
    <property type="molecule type" value="Genomic_DNA"/>
</dbReference>
<evidence type="ECO:0000313" key="11">
    <source>
        <dbReference type="EMBL" id="PXX77095.1"/>
    </source>
</evidence>
<dbReference type="InterPro" id="IPR036935">
    <property type="entry name" value="Ribosomal_bL9_N_sf"/>
</dbReference>
<dbReference type="AlphaFoldDB" id="A0A2V2FPV5"/>
<evidence type="ECO:0000256" key="3">
    <source>
        <dbReference type="ARBA" id="ARBA00022884"/>
    </source>
</evidence>
<dbReference type="InterPro" id="IPR020594">
    <property type="entry name" value="Ribosomal_bL9_bac/chp"/>
</dbReference>
<evidence type="ECO:0000256" key="5">
    <source>
        <dbReference type="ARBA" id="ARBA00023274"/>
    </source>
</evidence>
<dbReference type="PROSITE" id="PS00651">
    <property type="entry name" value="RIBOSOMAL_L9"/>
    <property type="match status" value="1"/>
</dbReference>
<gene>
    <name evidence="7 10" type="primary">rplI</name>
    <name evidence="11" type="ORF">DES51_11235</name>
    <name evidence="10" type="ORF">MQE39_16440</name>
</gene>
<dbReference type="Pfam" id="PF01281">
    <property type="entry name" value="Ribosomal_L9_N"/>
    <property type="match status" value="1"/>
</dbReference>
<dbReference type="Proteomes" id="UP001276902">
    <property type="component" value="Unassembled WGS sequence"/>
</dbReference>
<evidence type="ECO:0000256" key="1">
    <source>
        <dbReference type="ARBA" id="ARBA00010605"/>
    </source>
</evidence>
<comment type="caution">
    <text evidence="11">The sequence shown here is derived from an EMBL/GenBank/DDBJ whole genome shotgun (WGS) entry which is preliminary data.</text>
</comment>
<dbReference type="Gene3D" id="3.40.5.10">
    <property type="entry name" value="Ribosomal protein L9, N-terminal domain"/>
    <property type="match status" value="1"/>
</dbReference>
<dbReference type="GO" id="GO:0003735">
    <property type="term" value="F:structural constituent of ribosome"/>
    <property type="evidence" value="ECO:0007669"/>
    <property type="project" value="InterPro"/>
</dbReference>
<dbReference type="SUPFAM" id="SSF55653">
    <property type="entry name" value="Ribosomal protein L9 C-domain"/>
    <property type="match status" value="1"/>
</dbReference>
<keyword evidence="3 7" id="KW-0694">RNA-binding</keyword>
<accession>A0A2V2FPV5</accession>
<keyword evidence="4 7" id="KW-0689">Ribosomal protein</keyword>
<proteinExistence type="inferred from homology"/>
<dbReference type="HAMAP" id="MF_00503">
    <property type="entry name" value="Ribosomal_bL9"/>
    <property type="match status" value="1"/>
</dbReference>
<dbReference type="Gene3D" id="3.10.430.100">
    <property type="entry name" value="Ribosomal protein L9, C-terminal domain"/>
    <property type="match status" value="1"/>
</dbReference>
<keyword evidence="2 7" id="KW-0699">rRNA-binding</keyword>
<organism evidence="11 12">
    <name type="scientific">Dielma fastidiosa</name>
    <dbReference type="NCBI Taxonomy" id="1034346"/>
    <lineage>
        <taxon>Bacteria</taxon>
        <taxon>Bacillati</taxon>
        <taxon>Bacillota</taxon>
        <taxon>Erysipelotrichia</taxon>
        <taxon>Erysipelotrichales</taxon>
        <taxon>Erysipelotrichaceae</taxon>
        <taxon>Dielma</taxon>
    </lineage>
</organism>
<evidence type="ECO:0000256" key="6">
    <source>
        <dbReference type="ARBA" id="ARBA00035292"/>
    </source>
</evidence>
<dbReference type="Pfam" id="PF03948">
    <property type="entry name" value="Ribosomal_L9_C"/>
    <property type="match status" value="1"/>
</dbReference>
<dbReference type="GO" id="GO:0006412">
    <property type="term" value="P:translation"/>
    <property type="evidence" value="ECO:0007669"/>
    <property type="project" value="UniProtKB-UniRule"/>
</dbReference>
<dbReference type="OrthoDB" id="9788336at2"/>
<evidence type="ECO:0000256" key="4">
    <source>
        <dbReference type="ARBA" id="ARBA00022980"/>
    </source>
</evidence>
<evidence type="ECO:0000256" key="8">
    <source>
        <dbReference type="SAM" id="Coils"/>
    </source>
</evidence>
<evidence type="ECO:0000259" key="9">
    <source>
        <dbReference type="PROSITE" id="PS00651"/>
    </source>
</evidence>
<dbReference type="STRING" id="1034346.GCA_000313565_00917"/>
<dbReference type="GO" id="GO:0005840">
    <property type="term" value="C:ribosome"/>
    <property type="evidence" value="ECO:0007669"/>
    <property type="project" value="UniProtKB-KW"/>
</dbReference>
<feature type="coiled-coil region" evidence="8">
    <location>
        <begin position="49"/>
        <end position="78"/>
    </location>
</feature>
<protein>
    <recommendedName>
        <fullName evidence="6 7">Large ribosomal subunit protein bL9</fullName>
    </recommendedName>
</protein>
<reference evidence="10" key="2">
    <citation type="submission" date="2022-03" db="EMBL/GenBank/DDBJ databases">
        <title>First case of bacteraemia caused by Dielma fastidiosa in a patient hospitalised with diverticulitis.</title>
        <authorList>
            <person name="Forman-Ankjaer B."/>
            <person name="Hvid-Jensen F."/>
            <person name="Kobel C.M."/>
            <person name="Greve T."/>
        </authorList>
    </citation>
    <scope>NUCLEOTIDE SEQUENCE</scope>
    <source>
        <strain evidence="10">AUH_DF_2021</strain>
    </source>
</reference>
<dbReference type="SUPFAM" id="SSF55658">
    <property type="entry name" value="L9 N-domain-like"/>
    <property type="match status" value="1"/>
</dbReference>
<dbReference type="NCBIfam" id="TIGR00158">
    <property type="entry name" value="L9"/>
    <property type="match status" value="1"/>
</dbReference>
<dbReference type="GO" id="GO:1990904">
    <property type="term" value="C:ribonucleoprotein complex"/>
    <property type="evidence" value="ECO:0007669"/>
    <property type="project" value="UniProtKB-KW"/>
</dbReference>